<name>A0ACC2RJU8_9FUNG</name>
<dbReference type="Proteomes" id="UP001165960">
    <property type="component" value="Unassembled WGS sequence"/>
</dbReference>
<comment type="caution">
    <text evidence="1">The sequence shown here is derived from an EMBL/GenBank/DDBJ whole genome shotgun (WGS) entry which is preliminary data.</text>
</comment>
<reference evidence="1" key="1">
    <citation type="submission" date="2022-04" db="EMBL/GenBank/DDBJ databases">
        <title>Genome of the entomopathogenic fungus Entomophthora muscae.</title>
        <authorList>
            <person name="Elya C."/>
            <person name="Lovett B.R."/>
            <person name="Lee E."/>
            <person name="Macias A.M."/>
            <person name="Hajek A.E."/>
            <person name="De Bivort B.L."/>
            <person name="Kasson M.T."/>
            <person name="De Fine Licht H.H."/>
            <person name="Stajich J.E."/>
        </authorList>
    </citation>
    <scope>NUCLEOTIDE SEQUENCE</scope>
    <source>
        <strain evidence="1">Berkeley</strain>
    </source>
</reference>
<keyword evidence="2" id="KW-1185">Reference proteome</keyword>
<accession>A0ACC2RJU8</accession>
<evidence type="ECO:0000313" key="2">
    <source>
        <dbReference type="Proteomes" id="UP001165960"/>
    </source>
</evidence>
<protein>
    <submittedName>
        <fullName evidence="1">Vacuolar protein sorting-associated protein 45</fullName>
    </submittedName>
</protein>
<sequence>MKHLKCICFVRPTLESFNFLQHELSAPRFGEYHLYFSNIVRKSSLESLAESDEQEAVKVVQEYYADFIAINPDLFSLDMSIDNFRLVPKGSTFPWAWHRAALQRASEGLASVLLALKKRPLIRYDRASPLCKELAEEVDQLIKKETQLFKFQKSDSPPLLLLLDRRGDPVTPLLTPWTYQAMIHELLGIRNGRVDMSGCPDVQKDLKEVVLNLEQDPFFRSNRDLNFGDLGANIKAYVDEYQGTSRTQASKVESIADMKRFVEAYPEFRRLAGNVTKHVALVGELSRLTAKHRLMEVSELEQSLACNDNHAADLKALQKILQEDIRHDSKVRLALLYALRYEKVPNSLASSIIPLLKITKVPEEQCQMLETLISCAGYDKRQNDLYEDSNLFARSRNVFRGLKGVENVYTQHQPLLHRILEEMSKGRMKETEFPFVSSKASKLIPQEVIVFIVGGATYQEARHVALFNQQHSPGIRVVLGGTTIHNSKSFLSEIEALFG</sequence>
<evidence type="ECO:0000313" key="1">
    <source>
        <dbReference type="EMBL" id="KAJ9050356.1"/>
    </source>
</evidence>
<organism evidence="1 2">
    <name type="scientific">Entomophthora muscae</name>
    <dbReference type="NCBI Taxonomy" id="34485"/>
    <lineage>
        <taxon>Eukaryota</taxon>
        <taxon>Fungi</taxon>
        <taxon>Fungi incertae sedis</taxon>
        <taxon>Zoopagomycota</taxon>
        <taxon>Entomophthoromycotina</taxon>
        <taxon>Entomophthoromycetes</taxon>
        <taxon>Entomophthorales</taxon>
        <taxon>Entomophthoraceae</taxon>
        <taxon>Entomophthora</taxon>
    </lineage>
</organism>
<gene>
    <name evidence="1" type="primary">VPS45</name>
    <name evidence="1" type="ORF">DSO57_1015182</name>
</gene>
<proteinExistence type="predicted"/>
<dbReference type="EMBL" id="QTSX02007159">
    <property type="protein sequence ID" value="KAJ9050356.1"/>
    <property type="molecule type" value="Genomic_DNA"/>
</dbReference>